<dbReference type="EMBL" id="BMKS01000004">
    <property type="protein sequence ID" value="GGG30332.1"/>
    <property type="molecule type" value="Genomic_DNA"/>
</dbReference>
<accession>A0A8J2ZAL2</accession>
<keyword evidence="3" id="KW-1185">Reference proteome</keyword>
<organism evidence="2 3">
    <name type="scientific">Caldovatus sediminis</name>
    <dbReference type="NCBI Taxonomy" id="2041189"/>
    <lineage>
        <taxon>Bacteria</taxon>
        <taxon>Pseudomonadati</taxon>
        <taxon>Pseudomonadota</taxon>
        <taxon>Alphaproteobacteria</taxon>
        <taxon>Acetobacterales</taxon>
        <taxon>Roseomonadaceae</taxon>
        <taxon>Caldovatus</taxon>
    </lineage>
</organism>
<keyword evidence="1" id="KW-0812">Transmembrane</keyword>
<evidence type="ECO:0000313" key="3">
    <source>
        <dbReference type="Proteomes" id="UP000597507"/>
    </source>
</evidence>
<feature type="transmembrane region" description="Helical" evidence="1">
    <location>
        <begin position="12"/>
        <end position="32"/>
    </location>
</feature>
<keyword evidence="1" id="KW-1133">Transmembrane helix</keyword>
<evidence type="ECO:0000313" key="2">
    <source>
        <dbReference type="EMBL" id="GGG30332.1"/>
    </source>
</evidence>
<evidence type="ECO:0000256" key="1">
    <source>
        <dbReference type="SAM" id="Phobius"/>
    </source>
</evidence>
<name>A0A8J2ZAL2_9PROT</name>
<feature type="transmembrane region" description="Helical" evidence="1">
    <location>
        <begin position="44"/>
        <end position="64"/>
    </location>
</feature>
<gene>
    <name evidence="2" type="ORF">GCM10010964_17860</name>
</gene>
<dbReference type="Proteomes" id="UP000597507">
    <property type="component" value="Unassembled WGS sequence"/>
</dbReference>
<comment type="caution">
    <text evidence="2">The sequence shown here is derived from an EMBL/GenBank/DDBJ whole genome shotgun (WGS) entry which is preliminary data.</text>
</comment>
<dbReference type="AlphaFoldDB" id="A0A8J2ZAL2"/>
<protein>
    <submittedName>
        <fullName evidence="2">Uncharacterized protein</fullName>
    </submittedName>
</protein>
<sequence>MRTTRGTLRTILALGLVVGGLLLDLILVVLILGEGFVPGRLPTGLAAILAVLGGAMLLTGLFLVEPRRPAAELGHRGRPALAPR</sequence>
<dbReference type="RefSeq" id="WP_188899660.1">
    <property type="nucleotide sequence ID" value="NZ_BMKS01000004.1"/>
</dbReference>
<reference evidence="2 3" key="1">
    <citation type="journal article" date="2014" name="Int. J. Syst. Evol. Microbiol.">
        <title>Complete genome sequence of Corynebacterium casei LMG S-19264T (=DSM 44701T), isolated from a smear-ripened cheese.</title>
        <authorList>
            <consortium name="US DOE Joint Genome Institute (JGI-PGF)"/>
            <person name="Walter F."/>
            <person name="Albersmeier A."/>
            <person name="Kalinowski J."/>
            <person name="Ruckert C."/>
        </authorList>
    </citation>
    <scope>NUCLEOTIDE SEQUENCE [LARGE SCALE GENOMIC DNA]</scope>
    <source>
        <strain evidence="2 3">CGMCC 1.16330</strain>
    </source>
</reference>
<proteinExistence type="predicted"/>
<keyword evidence="1" id="KW-0472">Membrane</keyword>